<evidence type="ECO:0000313" key="1">
    <source>
        <dbReference type="EMBL" id="PTX48720.1"/>
    </source>
</evidence>
<sequence length="46" mass="5010">MKWSKKAIIIVLSALILGTGAWGVSHLKPSQPQYTDTLNTDEPRGS</sequence>
<accession>A0A2T6AY39</accession>
<dbReference type="EMBL" id="QBKR01000044">
    <property type="protein sequence ID" value="PTX48720.1"/>
    <property type="molecule type" value="Genomic_DNA"/>
</dbReference>
<comment type="caution">
    <text evidence="1">The sequence shown here is derived from an EMBL/GenBank/DDBJ whole genome shotgun (WGS) entry which is preliminary data.</text>
</comment>
<proteinExistence type="predicted"/>
<evidence type="ECO:0000313" key="2">
    <source>
        <dbReference type="Proteomes" id="UP000244240"/>
    </source>
</evidence>
<gene>
    <name evidence="1" type="ORF">C8P63_14412</name>
</gene>
<organism evidence="1 2">
    <name type="scientific">Melghirimyces profundicolus</name>
    <dbReference type="NCBI Taxonomy" id="1242148"/>
    <lineage>
        <taxon>Bacteria</taxon>
        <taxon>Bacillati</taxon>
        <taxon>Bacillota</taxon>
        <taxon>Bacilli</taxon>
        <taxon>Bacillales</taxon>
        <taxon>Thermoactinomycetaceae</taxon>
        <taxon>Melghirimyces</taxon>
    </lineage>
</organism>
<name>A0A2T6AY39_9BACL</name>
<dbReference type="AlphaFoldDB" id="A0A2T6AY39"/>
<protein>
    <submittedName>
        <fullName evidence="1">Uncharacterized protein</fullName>
    </submittedName>
</protein>
<keyword evidence="2" id="KW-1185">Reference proteome</keyword>
<dbReference type="Proteomes" id="UP000244240">
    <property type="component" value="Unassembled WGS sequence"/>
</dbReference>
<reference evidence="1 2" key="1">
    <citation type="submission" date="2018-04" db="EMBL/GenBank/DDBJ databases">
        <title>Genomic Encyclopedia of Archaeal and Bacterial Type Strains, Phase II (KMG-II): from individual species to whole genera.</title>
        <authorList>
            <person name="Goeker M."/>
        </authorList>
    </citation>
    <scope>NUCLEOTIDE SEQUENCE [LARGE SCALE GENOMIC DNA]</scope>
    <source>
        <strain evidence="1 2">DSM 45787</strain>
    </source>
</reference>